<evidence type="ECO:0000313" key="2">
    <source>
        <dbReference type="Proteomes" id="UP000326198"/>
    </source>
</evidence>
<dbReference type="InterPro" id="IPR032675">
    <property type="entry name" value="LRR_dom_sf"/>
</dbReference>
<dbReference type="OrthoDB" id="4510091at2759"/>
<gene>
    <name evidence="1" type="ORF">BDV26DRAFT_302788</name>
</gene>
<dbReference type="AlphaFoldDB" id="A0A5N7AR89"/>
<dbReference type="Proteomes" id="UP000326198">
    <property type="component" value="Unassembled WGS sequence"/>
</dbReference>
<sequence length="359" mass="41579">MEKRSPFEHLPVELLDIITREVIEDSSIKSLSCVSGILRLVCYPYLFHTLKIRFSLDGLTRLKQISASKVAHYVNVINYEASELIDPLIRSPIYFRRHIYTPEEYIRDENELCWSNRGNTITYDSIYSYFRLLSKEQQEILNKDRDIMSLQSCLPQFTRLTCFQVSFVDGVERPFQWFAGRVLVDWKSSFPDHFENVIRAICAAKQAGIHIRTFQVSSFYSRLPLVGSELTSLAATALSEVEELRLTDSPGLLDFLSIVALPSLQRLELEDCWLWLPELEEFLLAHTSTLQVLHLENAWLPSEITYDWGITWGLGTTKTIINGISKIKIGRALQELTINRKGRNEFEYKRIFKNSACHQ</sequence>
<keyword evidence="2" id="KW-1185">Reference proteome</keyword>
<accession>A0A5N7AR89</accession>
<organism evidence="1 2">
    <name type="scientific">Aspergillus bertholletiae</name>
    <dbReference type="NCBI Taxonomy" id="1226010"/>
    <lineage>
        <taxon>Eukaryota</taxon>
        <taxon>Fungi</taxon>
        <taxon>Dikarya</taxon>
        <taxon>Ascomycota</taxon>
        <taxon>Pezizomycotina</taxon>
        <taxon>Eurotiomycetes</taxon>
        <taxon>Eurotiomycetidae</taxon>
        <taxon>Eurotiales</taxon>
        <taxon>Aspergillaceae</taxon>
        <taxon>Aspergillus</taxon>
        <taxon>Aspergillus subgen. Circumdati</taxon>
    </lineage>
</organism>
<protein>
    <recommendedName>
        <fullName evidence="3">F-box domain-containing protein</fullName>
    </recommendedName>
</protein>
<proteinExistence type="predicted"/>
<evidence type="ECO:0008006" key="3">
    <source>
        <dbReference type="Google" id="ProtNLM"/>
    </source>
</evidence>
<evidence type="ECO:0000313" key="1">
    <source>
        <dbReference type="EMBL" id="KAE8371408.1"/>
    </source>
</evidence>
<dbReference type="Gene3D" id="3.80.10.10">
    <property type="entry name" value="Ribonuclease Inhibitor"/>
    <property type="match status" value="1"/>
</dbReference>
<reference evidence="1 2" key="1">
    <citation type="submission" date="2019-04" db="EMBL/GenBank/DDBJ databases">
        <title>Friends and foes A comparative genomics studyof 23 Aspergillus species from section Flavi.</title>
        <authorList>
            <consortium name="DOE Joint Genome Institute"/>
            <person name="Kjaerbolling I."/>
            <person name="Vesth T."/>
            <person name="Frisvad J.C."/>
            <person name="Nybo J.L."/>
            <person name="Theobald S."/>
            <person name="Kildgaard S."/>
            <person name="Isbrandt T."/>
            <person name="Kuo A."/>
            <person name="Sato A."/>
            <person name="Lyhne E.K."/>
            <person name="Kogle M.E."/>
            <person name="Wiebenga A."/>
            <person name="Kun R.S."/>
            <person name="Lubbers R.J."/>
            <person name="Makela M.R."/>
            <person name="Barry K."/>
            <person name="Chovatia M."/>
            <person name="Clum A."/>
            <person name="Daum C."/>
            <person name="Haridas S."/>
            <person name="He G."/>
            <person name="LaButti K."/>
            <person name="Lipzen A."/>
            <person name="Mondo S."/>
            <person name="Riley R."/>
            <person name="Salamov A."/>
            <person name="Simmons B.A."/>
            <person name="Magnuson J.K."/>
            <person name="Henrissat B."/>
            <person name="Mortensen U.H."/>
            <person name="Larsen T.O."/>
            <person name="Devries R.P."/>
            <person name="Grigoriev I.V."/>
            <person name="Machida M."/>
            <person name="Baker S.E."/>
            <person name="Andersen M.R."/>
        </authorList>
    </citation>
    <scope>NUCLEOTIDE SEQUENCE [LARGE SCALE GENOMIC DNA]</scope>
    <source>
        <strain evidence="1 2">IBT 29228</strain>
    </source>
</reference>
<name>A0A5N7AR89_9EURO</name>
<dbReference type="EMBL" id="ML736429">
    <property type="protein sequence ID" value="KAE8371408.1"/>
    <property type="molecule type" value="Genomic_DNA"/>
</dbReference>